<gene>
    <name evidence="1" type="ORF">PODLI_1B032812</name>
</gene>
<evidence type="ECO:0000313" key="2">
    <source>
        <dbReference type="Proteomes" id="UP001178461"/>
    </source>
</evidence>
<dbReference type="Proteomes" id="UP001178461">
    <property type="component" value="Chromosome 9"/>
</dbReference>
<organism evidence="1 2">
    <name type="scientific">Podarcis lilfordi</name>
    <name type="common">Lilford's wall lizard</name>
    <dbReference type="NCBI Taxonomy" id="74358"/>
    <lineage>
        <taxon>Eukaryota</taxon>
        <taxon>Metazoa</taxon>
        <taxon>Chordata</taxon>
        <taxon>Craniata</taxon>
        <taxon>Vertebrata</taxon>
        <taxon>Euteleostomi</taxon>
        <taxon>Lepidosauria</taxon>
        <taxon>Squamata</taxon>
        <taxon>Bifurcata</taxon>
        <taxon>Unidentata</taxon>
        <taxon>Episquamata</taxon>
        <taxon>Laterata</taxon>
        <taxon>Lacertibaenia</taxon>
        <taxon>Lacertidae</taxon>
        <taxon>Podarcis</taxon>
    </lineage>
</organism>
<dbReference type="EMBL" id="OX395134">
    <property type="protein sequence ID" value="CAI5783745.1"/>
    <property type="molecule type" value="Genomic_DNA"/>
</dbReference>
<accession>A0AA35PF85</accession>
<dbReference type="AlphaFoldDB" id="A0AA35PF85"/>
<name>A0AA35PF85_9SAUR</name>
<sequence length="66" mass="7827">MAGRREKPQYKVQGKLGSLIARFQYHSTNEQERLKLHLTGQMQIMKLSEITNIFIKSRRRLEQPTL</sequence>
<evidence type="ECO:0000313" key="1">
    <source>
        <dbReference type="EMBL" id="CAI5783745.1"/>
    </source>
</evidence>
<reference evidence="1" key="1">
    <citation type="submission" date="2022-12" db="EMBL/GenBank/DDBJ databases">
        <authorList>
            <person name="Alioto T."/>
            <person name="Alioto T."/>
            <person name="Gomez Garrido J."/>
        </authorList>
    </citation>
    <scope>NUCLEOTIDE SEQUENCE</scope>
</reference>
<keyword evidence="2" id="KW-1185">Reference proteome</keyword>
<proteinExistence type="predicted"/>
<protein>
    <submittedName>
        <fullName evidence="1">Uncharacterized protein</fullName>
    </submittedName>
</protein>